<evidence type="ECO:0000313" key="1">
    <source>
        <dbReference type="EMBL" id="WNY27264.1"/>
    </source>
</evidence>
<dbReference type="RefSeq" id="WP_338097237.1">
    <property type="nucleotide sequence ID" value="NZ_CP131061.1"/>
</dbReference>
<organism evidence="1 2">
    <name type="scientific">Methanolapillus ohkumae</name>
    <dbReference type="NCBI Taxonomy" id="3028298"/>
    <lineage>
        <taxon>Archaea</taxon>
        <taxon>Methanobacteriati</taxon>
        <taxon>Methanobacteriota</taxon>
        <taxon>Stenosarchaea group</taxon>
        <taxon>Methanomicrobia</taxon>
        <taxon>Methanosarcinales</taxon>
        <taxon>Methanosarcinaceae</taxon>
        <taxon>Methanolapillus</taxon>
    </lineage>
</organism>
<keyword evidence="2" id="KW-1185">Reference proteome</keyword>
<protein>
    <submittedName>
        <fullName evidence="1">Uncharacterized protein</fullName>
    </submittedName>
</protein>
<accession>A0AA96V5Y0</accession>
<evidence type="ECO:0000313" key="2">
    <source>
        <dbReference type="Proteomes" id="UP001304970"/>
    </source>
</evidence>
<sequence>MQKVLSLQDLINRKSYEMHSGEEIDEELEDLYDLVVPMGVPMSIIMDMVEIFDLEVTERVISIKEPEVAQTMVIALRGPLDRVTEAEEFMRRETKAWMEH</sequence>
<name>A0AA96V5Y0_9EURY</name>
<dbReference type="Proteomes" id="UP001304970">
    <property type="component" value="Chromosome"/>
</dbReference>
<reference evidence="1 2" key="1">
    <citation type="submission" date="2023-07" db="EMBL/GenBank/DDBJ databases">
        <title>Closed genome sequence of Methanosarcinaceae archaeon Am2.</title>
        <authorList>
            <person name="Poehlein A."/>
            <person name="Protasov E."/>
            <person name="Platt K."/>
            <person name="Reeh H."/>
            <person name="Daniel R."/>
            <person name="Brune A."/>
        </authorList>
    </citation>
    <scope>NUCLEOTIDE SEQUENCE [LARGE SCALE GENOMIC DNA]</scope>
    <source>
        <strain evidence="1 2">Am2</strain>
    </source>
</reference>
<dbReference type="EMBL" id="CP131061">
    <property type="protein sequence ID" value="WNY27264.1"/>
    <property type="molecule type" value="Genomic_DNA"/>
</dbReference>
<gene>
    <name evidence="1" type="ORF">MsAm2_10560</name>
</gene>
<dbReference type="GeneID" id="89228474"/>
<dbReference type="AlphaFoldDB" id="A0AA96V5Y0"/>
<proteinExistence type="predicted"/>